<keyword evidence="2" id="KW-1185">Reference proteome</keyword>
<comment type="caution">
    <text evidence="1">The sequence shown here is derived from an EMBL/GenBank/DDBJ whole genome shotgun (WGS) entry which is preliminary data.</text>
</comment>
<dbReference type="InterPro" id="IPR028994">
    <property type="entry name" value="Integrin_alpha_N"/>
</dbReference>
<reference evidence="2" key="1">
    <citation type="journal article" date="2016" name="Nat. Commun.">
        <title>The Gonium pectorale genome demonstrates co-option of cell cycle regulation during the evolution of multicellularity.</title>
        <authorList>
            <person name="Hanschen E.R."/>
            <person name="Marriage T.N."/>
            <person name="Ferris P.J."/>
            <person name="Hamaji T."/>
            <person name="Toyoda A."/>
            <person name="Fujiyama A."/>
            <person name="Neme R."/>
            <person name="Noguchi H."/>
            <person name="Minakuchi Y."/>
            <person name="Suzuki M."/>
            <person name="Kawai-Toyooka H."/>
            <person name="Smith D.R."/>
            <person name="Sparks H."/>
            <person name="Anderson J."/>
            <person name="Bakaric R."/>
            <person name="Luria V."/>
            <person name="Karger A."/>
            <person name="Kirschner M.W."/>
            <person name="Durand P.M."/>
            <person name="Michod R.E."/>
            <person name="Nozaki H."/>
            <person name="Olson B.J."/>
        </authorList>
    </citation>
    <scope>NUCLEOTIDE SEQUENCE [LARGE SCALE GENOMIC DNA]</scope>
    <source>
        <strain evidence="2">NIES-2863</strain>
    </source>
</reference>
<name>A0A150GPW6_GONPE</name>
<organism evidence="1 2">
    <name type="scientific">Gonium pectorale</name>
    <name type="common">Green alga</name>
    <dbReference type="NCBI Taxonomy" id="33097"/>
    <lineage>
        <taxon>Eukaryota</taxon>
        <taxon>Viridiplantae</taxon>
        <taxon>Chlorophyta</taxon>
        <taxon>core chlorophytes</taxon>
        <taxon>Chlorophyceae</taxon>
        <taxon>CS clade</taxon>
        <taxon>Chlamydomonadales</taxon>
        <taxon>Volvocaceae</taxon>
        <taxon>Gonium</taxon>
    </lineage>
</organism>
<protein>
    <submittedName>
        <fullName evidence="1">Uncharacterized protein</fullName>
    </submittedName>
</protein>
<dbReference type="SUPFAM" id="SSF69318">
    <property type="entry name" value="Integrin alpha N-terminal domain"/>
    <property type="match status" value="1"/>
</dbReference>
<gene>
    <name evidence="1" type="ORF">GPECTOR_11g226</name>
</gene>
<sequence length="340" mass="35366">MDWVCTDTTGARGVIRSSISCLPTSLVTGWPSAPLDYCPGLFTVCARPSTWCVHPGSTLRSYDCDNDGTMDWVCTDTAGGRGVIRSSVSCMPPNMITGWPSAPLDYCPGLFTVCSRPATWCTHAGSTLRSYDCDNDGTMDWVCTDTAGGRGVIRSTISCLPTSLVTGWPSAPLDYCPDLFTVTQPAVSAAIAAAAPAAEAPAAVAAAAPAAKAPAAVAAASAAIAASKAAGASTRVRSAIHLDNDGTVDWVCTDTSGRRGIIRSTMSCLPPNMVTGWPNAPIDYCPGLFNGTMDWVCTDTVGGRGVIRSSVSCLPPNMITGWPSAPLDYCPGLFSEWRLC</sequence>
<accession>A0A150GPW6</accession>
<dbReference type="OrthoDB" id="529994at2759"/>
<dbReference type="Proteomes" id="UP000075714">
    <property type="component" value="Unassembled WGS sequence"/>
</dbReference>
<proteinExistence type="predicted"/>
<dbReference type="EMBL" id="LSYV01000012">
    <property type="protein sequence ID" value="KXZ51782.1"/>
    <property type="molecule type" value="Genomic_DNA"/>
</dbReference>
<dbReference type="AlphaFoldDB" id="A0A150GPW6"/>
<evidence type="ECO:0000313" key="2">
    <source>
        <dbReference type="Proteomes" id="UP000075714"/>
    </source>
</evidence>
<evidence type="ECO:0000313" key="1">
    <source>
        <dbReference type="EMBL" id="KXZ51782.1"/>
    </source>
</evidence>